<evidence type="ECO:0000256" key="5">
    <source>
        <dbReference type="ARBA" id="ARBA00023004"/>
    </source>
</evidence>
<dbReference type="PRINTS" id="PR00385">
    <property type="entry name" value="P450"/>
</dbReference>
<dbReference type="GO" id="GO:0016705">
    <property type="term" value="F:oxidoreductase activity, acting on paired donors, with incorporation or reduction of molecular oxygen"/>
    <property type="evidence" value="ECO:0007669"/>
    <property type="project" value="InterPro"/>
</dbReference>
<evidence type="ECO:0000313" key="9">
    <source>
        <dbReference type="Proteomes" id="UP000591272"/>
    </source>
</evidence>
<dbReference type="Proteomes" id="UP000591272">
    <property type="component" value="Unassembled WGS sequence"/>
</dbReference>
<keyword evidence="6 7" id="KW-0503">Monooxygenase</keyword>
<evidence type="ECO:0000256" key="2">
    <source>
        <dbReference type="ARBA" id="ARBA00022617"/>
    </source>
</evidence>
<dbReference type="GO" id="GO:0004497">
    <property type="term" value="F:monooxygenase activity"/>
    <property type="evidence" value="ECO:0007669"/>
    <property type="project" value="UniProtKB-KW"/>
</dbReference>
<dbReference type="GO" id="GO:0020037">
    <property type="term" value="F:heme binding"/>
    <property type="evidence" value="ECO:0007669"/>
    <property type="project" value="InterPro"/>
</dbReference>
<dbReference type="InterPro" id="IPR017972">
    <property type="entry name" value="Cyt_P450_CS"/>
</dbReference>
<comment type="caution">
    <text evidence="8">The sequence shown here is derived from an EMBL/GenBank/DDBJ whole genome shotgun (WGS) entry which is preliminary data.</text>
</comment>
<dbReference type="AlphaFoldDB" id="A0A7Y9GCM5"/>
<sequence>MALTPQTACPRFPFDPPDDPLGLAATHMQLQAHGPVSKVALPLGQADAEAWLVTGHAEAVRVYRDTDTFVRGSADGISPFMKAAPIIITLDGEEHRRIRGLVKAAFTPSKVRRLRPEIENAVADRLSAMLASGEPADLSEDFALPLTLGVIGHQFGIPEADYERFRAWNEAIVSVAPDAHHTAPAAMEAMVGYMVALMRRRLRDPGEDLVSVVAANAQAAGVDEASAGLLAASVVTGGWESTAGALVCATHRLLTTADGPNGSSLYSRLVAEPVLIPTAVEEMLRIVPNGVLGATQPRRATCDTELGGVQIRAGDLVIPSPDAAAYDSAAFAAPETIDLARTPNPHLAFGNGPHICIGAPLGRLELQIAFELLTERLPTLRPAVPASELEWRWDAGFVRRPAAYPVAWSPVSAT</sequence>
<dbReference type="Gene3D" id="1.10.630.10">
    <property type="entry name" value="Cytochrome P450"/>
    <property type="match status" value="1"/>
</dbReference>
<evidence type="ECO:0000256" key="6">
    <source>
        <dbReference type="ARBA" id="ARBA00023033"/>
    </source>
</evidence>
<dbReference type="FunFam" id="1.10.630.10:FF:000018">
    <property type="entry name" value="Cytochrome P450 monooxygenase"/>
    <property type="match status" value="1"/>
</dbReference>
<comment type="similarity">
    <text evidence="1 7">Belongs to the cytochrome P450 family.</text>
</comment>
<evidence type="ECO:0000256" key="7">
    <source>
        <dbReference type="RuleBase" id="RU000461"/>
    </source>
</evidence>
<dbReference type="InterPro" id="IPR002397">
    <property type="entry name" value="Cyt_P450_B"/>
</dbReference>
<dbReference type="SUPFAM" id="SSF48264">
    <property type="entry name" value="Cytochrome P450"/>
    <property type="match status" value="1"/>
</dbReference>
<dbReference type="InterPro" id="IPR001128">
    <property type="entry name" value="Cyt_P450"/>
</dbReference>
<accession>A0A7Y9GCM5</accession>
<dbReference type="RefSeq" id="WP_179835016.1">
    <property type="nucleotide sequence ID" value="NZ_BMRD01000022.1"/>
</dbReference>
<proteinExistence type="inferred from homology"/>
<dbReference type="Pfam" id="PF00067">
    <property type="entry name" value="p450"/>
    <property type="match status" value="1"/>
</dbReference>
<dbReference type="EC" id="1.14.13.-" evidence="8"/>
<dbReference type="PROSITE" id="PS00086">
    <property type="entry name" value="CYTOCHROME_P450"/>
    <property type="match status" value="1"/>
</dbReference>
<reference evidence="8 9" key="1">
    <citation type="submission" date="2020-07" db="EMBL/GenBank/DDBJ databases">
        <title>Sequencing the genomes of 1000 actinobacteria strains.</title>
        <authorList>
            <person name="Klenk H.-P."/>
        </authorList>
    </citation>
    <scope>NUCLEOTIDE SEQUENCE [LARGE SCALE GENOMIC DNA]</scope>
    <source>
        <strain evidence="8 9">DSM 43461</strain>
    </source>
</reference>
<organism evidence="8 9">
    <name type="scientific">Actinomadura citrea</name>
    <dbReference type="NCBI Taxonomy" id="46158"/>
    <lineage>
        <taxon>Bacteria</taxon>
        <taxon>Bacillati</taxon>
        <taxon>Actinomycetota</taxon>
        <taxon>Actinomycetes</taxon>
        <taxon>Streptosporangiales</taxon>
        <taxon>Thermomonosporaceae</taxon>
        <taxon>Actinomadura</taxon>
    </lineage>
</organism>
<evidence type="ECO:0000256" key="4">
    <source>
        <dbReference type="ARBA" id="ARBA00023002"/>
    </source>
</evidence>
<dbReference type="PANTHER" id="PTHR46696:SF1">
    <property type="entry name" value="CYTOCHROME P450 YJIB-RELATED"/>
    <property type="match status" value="1"/>
</dbReference>
<evidence type="ECO:0000256" key="3">
    <source>
        <dbReference type="ARBA" id="ARBA00022723"/>
    </source>
</evidence>
<keyword evidence="5 7" id="KW-0408">Iron</keyword>
<dbReference type="InterPro" id="IPR036396">
    <property type="entry name" value="Cyt_P450_sf"/>
</dbReference>
<dbReference type="PANTHER" id="PTHR46696">
    <property type="entry name" value="P450, PUTATIVE (EUROFUNG)-RELATED"/>
    <property type="match status" value="1"/>
</dbReference>
<dbReference type="PRINTS" id="PR00359">
    <property type="entry name" value="BP450"/>
</dbReference>
<keyword evidence="4 7" id="KW-0560">Oxidoreductase</keyword>
<protein>
    <submittedName>
        <fullName evidence="8">Nocardicin N-oxygenase</fullName>
        <ecNumber evidence="8">1.14.13.-</ecNumber>
    </submittedName>
</protein>
<dbReference type="EMBL" id="JACCBT010000001">
    <property type="protein sequence ID" value="NYE14083.1"/>
    <property type="molecule type" value="Genomic_DNA"/>
</dbReference>
<name>A0A7Y9GCM5_9ACTN</name>
<evidence type="ECO:0000313" key="8">
    <source>
        <dbReference type="EMBL" id="NYE14083.1"/>
    </source>
</evidence>
<dbReference type="GO" id="GO:0005506">
    <property type="term" value="F:iron ion binding"/>
    <property type="evidence" value="ECO:0007669"/>
    <property type="project" value="InterPro"/>
</dbReference>
<keyword evidence="3 7" id="KW-0479">Metal-binding</keyword>
<keyword evidence="9" id="KW-1185">Reference proteome</keyword>
<gene>
    <name evidence="8" type="ORF">BJ999_004379</name>
</gene>
<keyword evidence="2 7" id="KW-0349">Heme</keyword>
<evidence type="ECO:0000256" key="1">
    <source>
        <dbReference type="ARBA" id="ARBA00010617"/>
    </source>
</evidence>